<evidence type="ECO:0000313" key="3">
    <source>
        <dbReference type="Proteomes" id="UP001222325"/>
    </source>
</evidence>
<comment type="caution">
    <text evidence="2">The sequence shown here is derived from an EMBL/GenBank/DDBJ whole genome shotgun (WGS) entry which is preliminary data.</text>
</comment>
<feature type="compositionally biased region" description="Low complexity" evidence="1">
    <location>
        <begin position="34"/>
        <end position="43"/>
    </location>
</feature>
<dbReference type="Proteomes" id="UP001222325">
    <property type="component" value="Unassembled WGS sequence"/>
</dbReference>
<organism evidence="2 3">
    <name type="scientific">Mycena belliarum</name>
    <dbReference type="NCBI Taxonomy" id="1033014"/>
    <lineage>
        <taxon>Eukaryota</taxon>
        <taxon>Fungi</taxon>
        <taxon>Dikarya</taxon>
        <taxon>Basidiomycota</taxon>
        <taxon>Agaricomycotina</taxon>
        <taxon>Agaricomycetes</taxon>
        <taxon>Agaricomycetidae</taxon>
        <taxon>Agaricales</taxon>
        <taxon>Marasmiineae</taxon>
        <taxon>Mycenaceae</taxon>
        <taxon>Mycena</taxon>
    </lineage>
</organism>
<accession>A0AAD6TQ08</accession>
<evidence type="ECO:0000256" key="1">
    <source>
        <dbReference type="SAM" id="MobiDB-lite"/>
    </source>
</evidence>
<protein>
    <submittedName>
        <fullName evidence="2">Uncharacterized protein</fullName>
    </submittedName>
</protein>
<sequence>MARDVASPTFRETSSRPSSAPPRERSRAPPPPAATLTDPSATTGYLPSTHQRAAAPVPSSAPLLLNPARIRRPAVPASLHPQSLRTAATSKRRSEDAPSRVALAGAHTTTHERQPSARARPHDVRNDLVQRTQRRPRLRGRYTCAAPSRDVALVAAPRRLLASCVAGTDSEALPPPSYLGPRRRRAFLCGLPGDACARSPVPIARARRQVRPTTTTPLRRLHAPPAARFKPTGSPSRVPPPPTSSTHATPSALVSPAARRRLHHARLSCRRRRSPEIAPARLSSLPSRPVANGLARAAAFAAASLQPPSSAAKSVPPRRRRRCRRPRPNSPDLPPFLRRRRRLRRCTSPRSRPAPPRFDSHPRAPLRPAAADAQIDSTRALRAIRQRPKPPS</sequence>
<name>A0AAD6TQ08_9AGAR</name>
<feature type="region of interest" description="Disordered" evidence="1">
    <location>
        <begin position="206"/>
        <end position="257"/>
    </location>
</feature>
<feature type="compositionally biased region" description="Basic residues" evidence="1">
    <location>
        <begin position="337"/>
        <end position="347"/>
    </location>
</feature>
<feature type="compositionally biased region" description="Low complexity" evidence="1">
    <location>
        <begin position="302"/>
        <end position="314"/>
    </location>
</feature>
<feature type="compositionally biased region" description="Polar residues" evidence="1">
    <location>
        <begin position="80"/>
        <end position="89"/>
    </location>
</feature>
<proteinExistence type="predicted"/>
<feature type="compositionally biased region" description="Basic residues" evidence="1">
    <location>
        <begin position="316"/>
        <end position="327"/>
    </location>
</feature>
<evidence type="ECO:0000313" key="2">
    <source>
        <dbReference type="EMBL" id="KAJ7075814.1"/>
    </source>
</evidence>
<feature type="region of interest" description="Disordered" evidence="1">
    <location>
        <begin position="1"/>
        <end position="60"/>
    </location>
</feature>
<keyword evidence="3" id="KW-1185">Reference proteome</keyword>
<reference evidence="2" key="1">
    <citation type="submission" date="2023-03" db="EMBL/GenBank/DDBJ databases">
        <title>Massive genome expansion in bonnet fungi (Mycena s.s.) driven by repeated elements and novel gene families across ecological guilds.</title>
        <authorList>
            <consortium name="Lawrence Berkeley National Laboratory"/>
            <person name="Harder C.B."/>
            <person name="Miyauchi S."/>
            <person name="Viragh M."/>
            <person name="Kuo A."/>
            <person name="Thoen E."/>
            <person name="Andreopoulos B."/>
            <person name="Lu D."/>
            <person name="Skrede I."/>
            <person name="Drula E."/>
            <person name="Henrissat B."/>
            <person name="Morin E."/>
            <person name="Kohler A."/>
            <person name="Barry K."/>
            <person name="LaButti K."/>
            <person name="Morin E."/>
            <person name="Salamov A."/>
            <person name="Lipzen A."/>
            <person name="Mereny Z."/>
            <person name="Hegedus B."/>
            <person name="Baldrian P."/>
            <person name="Stursova M."/>
            <person name="Weitz H."/>
            <person name="Taylor A."/>
            <person name="Grigoriev I.V."/>
            <person name="Nagy L.G."/>
            <person name="Martin F."/>
            <person name="Kauserud H."/>
        </authorList>
    </citation>
    <scope>NUCLEOTIDE SEQUENCE</scope>
    <source>
        <strain evidence="2">CBHHK173m</strain>
    </source>
</reference>
<gene>
    <name evidence="2" type="ORF">B0H15DRAFT_1007304</name>
</gene>
<dbReference type="AlphaFoldDB" id="A0AAD6TQ08"/>
<dbReference type="EMBL" id="JARJCN010000089">
    <property type="protein sequence ID" value="KAJ7075814.1"/>
    <property type="molecule type" value="Genomic_DNA"/>
</dbReference>
<feature type="region of interest" description="Disordered" evidence="1">
    <location>
        <begin position="72"/>
        <end position="100"/>
    </location>
</feature>
<feature type="region of interest" description="Disordered" evidence="1">
    <location>
        <begin position="302"/>
        <end position="375"/>
    </location>
</feature>